<dbReference type="RefSeq" id="WP_290194349.1">
    <property type="nucleotide sequence ID" value="NZ_CP047654.1"/>
</dbReference>
<gene>
    <name evidence="1" type="ORF">J2S39_001198</name>
</gene>
<dbReference type="SUPFAM" id="SSF55729">
    <property type="entry name" value="Acyl-CoA N-acyltransferases (Nat)"/>
    <property type="match status" value="1"/>
</dbReference>
<protein>
    <submittedName>
        <fullName evidence="1">GNAT superfamily N-acetyltransferase</fullName>
    </submittedName>
</protein>
<dbReference type="Proteomes" id="UP001180840">
    <property type="component" value="Unassembled WGS sequence"/>
</dbReference>
<dbReference type="Gene3D" id="3.40.630.30">
    <property type="match status" value="1"/>
</dbReference>
<dbReference type="EMBL" id="JAVDXZ010000001">
    <property type="protein sequence ID" value="MDR7329522.1"/>
    <property type="molecule type" value="Genomic_DNA"/>
</dbReference>
<proteinExistence type="predicted"/>
<organism evidence="1 2">
    <name type="scientific">Corynebacterium guangdongense</name>
    <dbReference type="NCBI Taxonomy" id="1783348"/>
    <lineage>
        <taxon>Bacteria</taxon>
        <taxon>Bacillati</taxon>
        <taxon>Actinomycetota</taxon>
        <taxon>Actinomycetes</taxon>
        <taxon>Mycobacteriales</taxon>
        <taxon>Corynebacteriaceae</taxon>
        <taxon>Corynebacterium</taxon>
    </lineage>
</organism>
<sequence>MPQIAQFDRPVASEEPSDDLRTFVFMANLAAQEATGDAAASVSLERVFSRLKGSSESDSILLALVDGQLDAPRSALGHPLISSSAPEDASPVHDVLGFTHLSVPLLEERDIIEFELVLDVEYLPMPGEDLGEQARTVIRTLVDAVVDAARTLGRHVLQIWIVHPVGQTPGTGPMARSLAALGFERALTEVQSALPVPDSRPAALPEDLRVEVVSDYAVPPHLIDDVLTLLSDASTDVPHGGLRTERAVWTPQRLSDAAARLHDRDGHHLLVLLVDAEGSALALTEFMTHAGSTPGVVEQGVTFVAARHRGRGFGLAVTRWGLTALRETWPDATRVYTSNATTHEAMLRINDAVGREPVSGSSAWQRVLG</sequence>
<comment type="caution">
    <text evidence="1">The sequence shown here is derived from an EMBL/GenBank/DDBJ whole genome shotgun (WGS) entry which is preliminary data.</text>
</comment>
<accession>A0ABU1ZX55</accession>
<dbReference type="InterPro" id="IPR016181">
    <property type="entry name" value="Acyl_CoA_acyltransferase"/>
</dbReference>
<evidence type="ECO:0000313" key="1">
    <source>
        <dbReference type="EMBL" id="MDR7329522.1"/>
    </source>
</evidence>
<reference evidence="1" key="1">
    <citation type="submission" date="2023-07" db="EMBL/GenBank/DDBJ databases">
        <title>Sequencing the genomes of 1000 actinobacteria strains.</title>
        <authorList>
            <person name="Klenk H.-P."/>
        </authorList>
    </citation>
    <scope>NUCLEOTIDE SEQUENCE</scope>
    <source>
        <strain evidence="1">DSM 107476</strain>
    </source>
</reference>
<keyword evidence="2" id="KW-1185">Reference proteome</keyword>
<name>A0ABU1ZX55_9CORY</name>
<evidence type="ECO:0000313" key="2">
    <source>
        <dbReference type="Proteomes" id="UP001180840"/>
    </source>
</evidence>